<dbReference type="PROSITE" id="PS00086">
    <property type="entry name" value="CYTOCHROME_P450"/>
    <property type="match status" value="1"/>
</dbReference>
<comment type="caution">
    <text evidence="7">The sequence shown here is derived from an EMBL/GenBank/DDBJ whole genome shotgun (WGS) entry which is preliminary data.</text>
</comment>
<evidence type="ECO:0000256" key="4">
    <source>
        <dbReference type="ARBA" id="ARBA00023004"/>
    </source>
</evidence>
<evidence type="ECO:0008006" key="9">
    <source>
        <dbReference type="Google" id="ProtNLM"/>
    </source>
</evidence>
<evidence type="ECO:0000256" key="5">
    <source>
        <dbReference type="RuleBase" id="RU000461"/>
    </source>
</evidence>
<keyword evidence="3 5" id="KW-0560">Oxidoreductase</keyword>
<dbReference type="Proteomes" id="UP001345691">
    <property type="component" value="Unassembled WGS sequence"/>
</dbReference>
<keyword evidence="2 5" id="KW-0479">Metal-binding</keyword>
<proteinExistence type="inferred from homology"/>
<sequence>MAFSISVLAGLYGLGDLFKVALLFAIASALIYSVGWLIYARTLHPYADIPGPFWASVSRLWIAYMVERGDVDKILVAVHKKYGRMVRIAPDEVSIGDPEAIKIIYSVSSGFTKTDFYDPFATHMSPHPDLFSARDEKEHAERRRLVNNAYSMSSILESETYIDECSQLFIQRMGEYADSGQSFDFGMWLQMYAFDVVGTLFFGKMFGFMETRSDYGAYITSLDTYLPVLATNFVLPDYLRPVRPFLANLGLKRIRDAILSIVAIRQAASDVVTTRTKELKEGKVGRTDILQKLFNVQEGKGSDGHFLLADIEQESYVAIFAGSDTTAIAMRSILYHLMKNPKYYKKLQEEIDDASARGELSTPTVRFSEASKLPYLIACCKEGMRMHPSVGFTLPRTVPAGGKEISGRYFPAGSKVGIYSGVIHLDRSIFGDDANVFNPDRWIEGDVANMDRYMFQFGGGSRSCVGRHISIAEIYKMFPQLLRDYRLDLANPDKEWGTRSTWFNRQIGLDVKLTRR</sequence>
<evidence type="ECO:0000313" key="8">
    <source>
        <dbReference type="Proteomes" id="UP001345691"/>
    </source>
</evidence>
<keyword evidence="4 5" id="KW-0408">Iron</keyword>
<evidence type="ECO:0000256" key="6">
    <source>
        <dbReference type="SAM" id="Phobius"/>
    </source>
</evidence>
<keyword evidence="6" id="KW-0812">Transmembrane</keyword>
<keyword evidence="5" id="KW-0349">Heme</keyword>
<dbReference type="PANTHER" id="PTHR24305:SF229">
    <property type="entry name" value="P450, PUTATIVE (EUROFUNG)-RELATED"/>
    <property type="match status" value="1"/>
</dbReference>
<evidence type="ECO:0000313" key="7">
    <source>
        <dbReference type="EMBL" id="KAK5061917.1"/>
    </source>
</evidence>
<keyword evidence="6" id="KW-1133">Transmembrane helix</keyword>
<dbReference type="Gene3D" id="1.10.630.10">
    <property type="entry name" value="Cytochrome P450"/>
    <property type="match status" value="1"/>
</dbReference>
<dbReference type="EMBL" id="JAVRRF010000009">
    <property type="protein sequence ID" value="KAK5061917.1"/>
    <property type="molecule type" value="Genomic_DNA"/>
</dbReference>
<keyword evidence="5" id="KW-0503">Monooxygenase</keyword>
<comment type="cofactor">
    <cofactor evidence="1">
        <name>heme</name>
        <dbReference type="ChEBI" id="CHEBI:30413"/>
    </cofactor>
</comment>
<organism evidence="7 8">
    <name type="scientific">Exophiala sideris</name>
    <dbReference type="NCBI Taxonomy" id="1016849"/>
    <lineage>
        <taxon>Eukaryota</taxon>
        <taxon>Fungi</taxon>
        <taxon>Dikarya</taxon>
        <taxon>Ascomycota</taxon>
        <taxon>Pezizomycotina</taxon>
        <taxon>Eurotiomycetes</taxon>
        <taxon>Chaetothyriomycetidae</taxon>
        <taxon>Chaetothyriales</taxon>
        <taxon>Herpotrichiellaceae</taxon>
        <taxon>Exophiala</taxon>
    </lineage>
</organism>
<evidence type="ECO:0000256" key="2">
    <source>
        <dbReference type="ARBA" id="ARBA00022723"/>
    </source>
</evidence>
<dbReference type="InterPro" id="IPR017972">
    <property type="entry name" value="Cyt_P450_CS"/>
</dbReference>
<comment type="similarity">
    <text evidence="5">Belongs to the cytochrome P450 family.</text>
</comment>
<evidence type="ECO:0000256" key="3">
    <source>
        <dbReference type="ARBA" id="ARBA00023002"/>
    </source>
</evidence>
<name>A0ABR0JDA7_9EURO</name>
<dbReference type="InterPro" id="IPR036396">
    <property type="entry name" value="Cyt_P450_sf"/>
</dbReference>
<dbReference type="InterPro" id="IPR001128">
    <property type="entry name" value="Cyt_P450"/>
</dbReference>
<keyword evidence="8" id="KW-1185">Reference proteome</keyword>
<feature type="transmembrane region" description="Helical" evidence="6">
    <location>
        <begin position="20"/>
        <end position="39"/>
    </location>
</feature>
<dbReference type="Pfam" id="PF00067">
    <property type="entry name" value="p450"/>
    <property type="match status" value="1"/>
</dbReference>
<accession>A0ABR0JDA7</accession>
<keyword evidence="6" id="KW-0472">Membrane</keyword>
<dbReference type="PANTHER" id="PTHR24305">
    <property type="entry name" value="CYTOCHROME P450"/>
    <property type="match status" value="1"/>
</dbReference>
<gene>
    <name evidence="7" type="ORF">LTR69_005101</name>
</gene>
<evidence type="ECO:0000256" key="1">
    <source>
        <dbReference type="ARBA" id="ARBA00001971"/>
    </source>
</evidence>
<reference evidence="7 8" key="1">
    <citation type="submission" date="2023-08" db="EMBL/GenBank/DDBJ databases">
        <title>Black Yeasts Isolated from many extreme environments.</title>
        <authorList>
            <person name="Coleine C."/>
            <person name="Stajich J.E."/>
            <person name="Selbmann L."/>
        </authorList>
    </citation>
    <scope>NUCLEOTIDE SEQUENCE [LARGE SCALE GENOMIC DNA]</scope>
    <source>
        <strain evidence="7 8">CCFEE 6328</strain>
    </source>
</reference>
<protein>
    <recommendedName>
        <fullName evidence="9">Cytochrome P450</fullName>
    </recommendedName>
</protein>
<dbReference type="PRINTS" id="PR00385">
    <property type="entry name" value="P450"/>
</dbReference>
<dbReference type="CDD" id="cd11060">
    <property type="entry name" value="CYP57A1-like"/>
    <property type="match status" value="1"/>
</dbReference>
<dbReference type="PRINTS" id="PR00463">
    <property type="entry name" value="EP450I"/>
</dbReference>
<dbReference type="InterPro" id="IPR002401">
    <property type="entry name" value="Cyt_P450_E_grp-I"/>
</dbReference>
<dbReference type="SUPFAM" id="SSF48264">
    <property type="entry name" value="Cytochrome P450"/>
    <property type="match status" value="1"/>
</dbReference>
<dbReference type="InterPro" id="IPR050121">
    <property type="entry name" value="Cytochrome_P450_monoxygenase"/>
</dbReference>